<dbReference type="PANTHER" id="PTHR30004">
    <property type="entry name" value="4-HYDROXYTHREONINE-4-PHOSPHATE DEHYDROGENASE"/>
    <property type="match status" value="1"/>
</dbReference>
<keyword evidence="2 7" id="KW-0479">Metal-binding</keyword>
<keyword evidence="9" id="KW-1185">Reference proteome</keyword>
<keyword evidence="7" id="KW-0170">Cobalt</keyword>
<comment type="miscellaneous">
    <text evidence="7">The active site is located at the dimer interface.</text>
</comment>
<dbReference type="Proteomes" id="UP000295097">
    <property type="component" value="Unassembled WGS sequence"/>
</dbReference>
<dbReference type="GO" id="GO:0008615">
    <property type="term" value="P:pyridoxine biosynthetic process"/>
    <property type="evidence" value="ECO:0007669"/>
    <property type="project" value="UniProtKB-UniRule"/>
</dbReference>
<organism evidence="8 9">
    <name type="scientific">Martelella mediterranea</name>
    <dbReference type="NCBI Taxonomy" id="293089"/>
    <lineage>
        <taxon>Bacteria</taxon>
        <taxon>Pseudomonadati</taxon>
        <taxon>Pseudomonadota</taxon>
        <taxon>Alphaproteobacteria</taxon>
        <taxon>Hyphomicrobiales</taxon>
        <taxon>Aurantimonadaceae</taxon>
        <taxon>Martelella</taxon>
    </lineage>
</organism>
<dbReference type="RefSeq" id="WP_132312465.1">
    <property type="nucleotide sequence ID" value="NZ_SMAR01000021.1"/>
</dbReference>
<gene>
    <name evidence="7" type="primary">pdxA</name>
    <name evidence="8" type="ORF">EDC90_102124</name>
</gene>
<evidence type="ECO:0000313" key="9">
    <source>
        <dbReference type="Proteomes" id="UP000295097"/>
    </source>
</evidence>
<dbReference type="EMBL" id="SMAR01000021">
    <property type="protein sequence ID" value="TCT36423.1"/>
    <property type="molecule type" value="Genomic_DNA"/>
</dbReference>
<comment type="subcellular location">
    <subcellularLocation>
        <location evidence="7">Cytoplasm</location>
    </subcellularLocation>
</comment>
<comment type="similarity">
    <text evidence="7">Belongs to the PdxA family.</text>
</comment>
<evidence type="ECO:0000256" key="3">
    <source>
        <dbReference type="ARBA" id="ARBA00022857"/>
    </source>
</evidence>
<evidence type="ECO:0000256" key="4">
    <source>
        <dbReference type="ARBA" id="ARBA00023002"/>
    </source>
</evidence>
<protein>
    <recommendedName>
        <fullName evidence="7">4-hydroxythreonine-4-phosphate dehydrogenase</fullName>
        <ecNumber evidence="7">1.1.1.262</ecNumber>
    </recommendedName>
    <alternativeName>
        <fullName evidence="7">4-(phosphohydroxy)-L-threonine dehydrogenase</fullName>
    </alternativeName>
</protein>
<comment type="subunit">
    <text evidence="7">Homodimer.</text>
</comment>
<dbReference type="GO" id="GO:0051287">
    <property type="term" value="F:NAD binding"/>
    <property type="evidence" value="ECO:0007669"/>
    <property type="project" value="InterPro"/>
</dbReference>
<feature type="binding site" evidence="7">
    <location>
        <position position="272"/>
    </location>
    <ligand>
        <name>a divalent metal cation</name>
        <dbReference type="ChEBI" id="CHEBI:60240"/>
        <note>ligand shared between dimeric partners</note>
    </ligand>
</feature>
<evidence type="ECO:0000256" key="1">
    <source>
        <dbReference type="ARBA" id="ARBA00022490"/>
    </source>
</evidence>
<proteinExistence type="inferred from homology"/>
<reference evidence="8 9" key="1">
    <citation type="submission" date="2019-03" db="EMBL/GenBank/DDBJ databases">
        <title>Freshwater and sediment microbial communities from various areas in North America, analyzing microbe dynamics in response to fracking.</title>
        <authorList>
            <person name="Lamendella R."/>
        </authorList>
    </citation>
    <scope>NUCLEOTIDE SEQUENCE [LARGE SCALE GENOMIC DNA]</scope>
    <source>
        <strain evidence="8 9">175.2</strain>
    </source>
</reference>
<dbReference type="GO" id="GO:0008270">
    <property type="term" value="F:zinc ion binding"/>
    <property type="evidence" value="ECO:0007669"/>
    <property type="project" value="UniProtKB-UniRule"/>
</dbReference>
<accession>A0A4R3NUX9</accession>
<name>A0A4R3NUX9_9HYPH</name>
<dbReference type="HAMAP" id="MF_00536">
    <property type="entry name" value="PdxA"/>
    <property type="match status" value="1"/>
</dbReference>
<keyword evidence="6 7" id="KW-0664">Pyridoxine biosynthesis</keyword>
<dbReference type="GO" id="GO:0042823">
    <property type="term" value="P:pyridoxal phosphate biosynthetic process"/>
    <property type="evidence" value="ECO:0007669"/>
    <property type="project" value="UniProtKB-UniRule"/>
</dbReference>
<dbReference type="GO" id="GO:0050897">
    <property type="term" value="F:cobalt ion binding"/>
    <property type="evidence" value="ECO:0007669"/>
    <property type="project" value="UniProtKB-UniRule"/>
</dbReference>
<dbReference type="Gene3D" id="3.40.718.10">
    <property type="entry name" value="Isopropylmalate Dehydrogenase"/>
    <property type="match status" value="1"/>
</dbReference>
<evidence type="ECO:0000256" key="7">
    <source>
        <dbReference type="HAMAP-Rule" id="MF_00536"/>
    </source>
</evidence>
<dbReference type="GO" id="GO:0050570">
    <property type="term" value="F:4-hydroxythreonine-4-phosphate dehydrogenase activity"/>
    <property type="evidence" value="ECO:0007669"/>
    <property type="project" value="UniProtKB-UniRule"/>
</dbReference>
<dbReference type="NCBIfam" id="TIGR00557">
    <property type="entry name" value="pdxA"/>
    <property type="match status" value="1"/>
</dbReference>
<keyword evidence="7" id="KW-0460">Magnesium</keyword>
<feature type="binding site" evidence="7">
    <location>
        <position position="217"/>
    </location>
    <ligand>
        <name>a divalent metal cation</name>
        <dbReference type="ChEBI" id="CHEBI:60240"/>
        <note>ligand shared between dimeric partners</note>
    </ligand>
</feature>
<dbReference type="InterPro" id="IPR005255">
    <property type="entry name" value="PdxA_fam"/>
</dbReference>
<dbReference type="InterPro" id="IPR037510">
    <property type="entry name" value="PdxA"/>
</dbReference>
<feature type="binding site" evidence="7">
    <location>
        <position position="172"/>
    </location>
    <ligand>
        <name>a divalent metal cation</name>
        <dbReference type="ChEBI" id="CHEBI:60240"/>
        <note>ligand shared between dimeric partners</note>
    </ligand>
</feature>
<keyword evidence="3 7" id="KW-0521">NADP</keyword>
<comment type="caution">
    <text evidence="8">The sequence shown here is derived from an EMBL/GenBank/DDBJ whole genome shotgun (WGS) entry which is preliminary data.</text>
</comment>
<comment type="cofactor">
    <cofactor evidence="7">
        <name>Zn(2+)</name>
        <dbReference type="ChEBI" id="CHEBI:29105"/>
    </cofactor>
    <cofactor evidence="7">
        <name>Mg(2+)</name>
        <dbReference type="ChEBI" id="CHEBI:18420"/>
    </cofactor>
    <cofactor evidence="7">
        <name>Co(2+)</name>
        <dbReference type="ChEBI" id="CHEBI:48828"/>
    </cofactor>
    <text evidence="7">Binds 1 divalent metal cation per subunit. Can use ions such as Zn(2+), Mg(2+) or Co(2+).</text>
</comment>
<evidence type="ECO:0000256" key="6">
    <source>
        <dbReference type="ARBA" id="ARBA00023096"/>
    </source>
</evidence>
<sequence length="337" mass="35574">MALPLALSQGDPAGIGPELAIKAWVNRVESGVPPFLFFGDPRILKQRASLLGFGDVPVVNASPETTVATFSEALPVFAIDAACPIDPGRPDPMSAPGTISAIETSVKMTMRGKTAAVVTNPIAKSVLYEAGFKFPGHTEFLAELAMKETGERYRPVMMLSCPSLKVVPVTIHIPLADVPAALTSDLIVETARITAQDLTTRFGIKQPVLAFSGLNPHAGESGTIGREDEDIIRPALQILEREGLKVKGPLPADTMFHAAARSSYDVALCMYHDQALIPVKTLGFEDGVNSTLGLPFVRTSPDHGTAFAIADKGVAAPSSLMEALKLAAQISSHGTGR</sequence>
<feature type="binding site" evidence="7">
    <location>
        <position position="138"/>
    </location>
    <ligand>
        <name>substrate</name>
    </ligand>
</feature>
<dbReference type="Pfam" id="PF04166">
    <property type="entry name" value="PdxA"/>
    <property type="match status" value="1"/>
</dbReference>
<comment type="catalytic activity">
    <reaction evidence="7">
        <text>4-(phosphooxy)-L-threonine + NAD(+) = 3-amino-2-oxopropyl phosphate + CO2 + NADH</text>
        <dbReference type="Rhea" id="RHEA:32275"/>
        <dbReference type="ChEBI" id="CHEBI:16526"/>
        <dbReference type="ChEBI" id="CHEBI:57279"/>
        <dbReference type="ChEBI" id="CHEBI:57540"/>
        <dbReference type="ChEBI" id="CHEBI:57945"/>
        <dbReference type="ChEBI" id="CHEBI:58452"/>
        <dbReference type="EC" id="1.1.1.262"/>
    </reaction>
</comment>
<comment type="pathway">
    <text evidence="7">Cofactor biosynthesis; pyridoxine 5'-phosphate biosynthesis; pyridoxine 5'-phosphate from D-erythrose 4-phosphate: step 4/5.</text>
</comment>
<keyword evidence="7" id="KW-0862">Zinc</keyword>
<keyword evidence="5 7" id="KW-0520">NAD</keyword>
<dbReference type="EC" id="1.1.1.262" evidence="7"/>
<feature type="binding site" evidence="7">
    <location>
        <position position="137"/>
    </location>
    <ligand>
        <name>substrate</name>
    </ligand>
</feature>
<dbReference type="AlphaFoldDB" id="A0A4R3NUX9"/>
<evidence type="ECO:0000256" key="5">
    <source>
        <dbReference type="ARBA" id="ARBA00023027"/>
    </source>
</evidence>
<feature type="binding site" evidence="7">
    <location>
        <position position="298"/>
    </location>
    <ligand>
        <name>substrate</name>
    </ligand>
</feature>
<keyword evidence="4 7" id="KW-0560">Oxidoreductase</keyword>
<keyword evidence="1 7" id="KW-0963">Cytoplasm</keyword>
<dbReference type="UniPathway" id="UPA00244">
    <property type="reaction ID" value="UER00312"/>
</dbReference>
<dbReference type="OrthoDB" id="9801783at2"/>
<comment type="function">
    <text evidence="7">Catalyzes the NAD(P)-dependent oxidation of 4-(phosphooxy)-L-threonine (HTP) into 2-amino-3-oxo-4-(phosphooxy)butyric acid which spontaneously decarboxylates to form 3-amino-2-oxopropyl phosphate (AHAP).</text>
</comment>
<feature type="binding site" evidence="7">
    <location>
        <position position="280"/>
    </location>
    <ligand>
        <name>substrate</name>
    </ligand>
</feature>
<dbReference type="PANTHER" id="PTHR30004:SF6">
    <property type="entry name" value="D-THREONATE 4-PHOSPHATE DEHYDROGENASE"/>
    <property type="match status" value="1"/>
</dbReference>
<dbReference type="SUPFAM" id="SSF53659">
    <property type="entry name" value="Isocitrate/Isopropylmalate dehydrogenase-like"/>
    <property type="match status" value="1"/>
</dbReference>
<dbReference type="NCBIfam" id="NF003699">
    <property type="entry name" value="PRK05312.1"/>
    <property type="match status" value="1"/>
</dbReference>
<dbReference type="GO" id="GO:0000287">
    <property type="term" value="F:magnesium ion binding"/>
    <property type="evidence" value="ECO:0007669"/>
    <property type="project" value="UniProtKB-UniRule"/>
</dbReference>
<evidence type="ECO:0000256" key="2">
    <source>
        <dbReference type="ARBA" id="ARBA00022723"/>
    </source>
</evidence>
<feature type="binding site" evidence="7">
    <location>
        <position position="289"/>
    </location>
    <ligand>
        <name>substrate</name>
    </ligand>
</feature>
<dbReference type="GO" id="GO:0005737">
    <property type="term" value="C:cytoplasm"/>
    <property type="evidence" value="ECO:0007669"/>
    <property type="project" value="UniProtKB-SubCell"/>
</dbReference>
<evidence type="ECO:0000313" key="8">
    <source>
        <dbReference type="EMBL" id="TCT36423.1"/>
    </source>
</evidence>